<dbReference type="PROSITE" id="PS00028">
    <property type="entry name" value="ZINC_FINGER_C2H2_1"/>
    <property type="match status" value="1"/>
</dbReference>
<dbReference type="Proteomes" id="UP001652625">
    <property type="component" value="Chromosome 13"/>
</dbReference>
<dbReference type="InterPro" id="IPR040010">
    <property type="entry name" value="ZN608/ZN609"/>
</dbReference>
<evidence type="ECO:0000313" key="7">
    <source>
        <dbReference type="RefSeq" id="XP_065672840.1"/>
    </source>
</evidence>
<feature type="region of interest" description="Disordered" evidence="2">
    <location>
        <begin position="1"/>
        <end position="43"/>
    </location>
</feature>
<name>A0ABM4DEL0_HYDVU</name>
<dbReference type="GeneID" id="101238046"/>
<feature type="compositionally biased region" description="Polar residues" evidence="2">
    <location>
        <begin position="613"/>
        <end position="624"/>
    </location>
</feature>
<dbReference type="RefSeq" id="XP_065672838.1">
    <property type="nucleotide sequence ID" value="XM_065816766.1"/>
</dbReference>
<evidence type="ECO:0000256" key="2">
    <source>
        <dbReference type="SAM" id="MobiDB-lite"/>
    </source>
</evidence>
<feature type="compositionally biased region" description="Basic and acidic residues" evidence="2">
    <location>
        <begin position="1"/>
        <end position="12"/>
    </location>
</feature>
<evidence type="ECO:0000313" key="6">
    <source>
        <dbReference type="RefSeq" id="XP_065672839.1"/>
    </source>
</evidence>
<gene>
    <name evidence="5 6 7" type="primary">LOC101238046</name>
</gene>
<feature type="region of interest" description="Disordered" evidence="2">
    <location>
        <begin position="255"/>
        <end position="286"/>
    </location>
</feature>
<proteinExistence type="predicted"/>
<evidence type="ECO:0000256" key="1">
    <source>
        <dbReference type="PROSITE-ProRule" id="PRU00042"/>
    </source>
</evidence>
<feature type="region of interest" description="Disordered" evidence="2">
    <location>
        <begin position="590"/>
        <end position="624"/>
    </location>
</feature>
<evidence type="ECO:0000313" key="5">
    <source>
        <dbReference type="RefSeq" id="XP_065672838.1"/>
    </source>
</evidence>
<keyword evidence="1" id="KW-0862">Zinc</keyword>
<feature type="compositionally biased region" description="Polar residues" evidence="2">
    <location>
        <begin position="205"/>
        <end position="214"/>
    </location>
</feature>
<keyword evidence="1" id="KW-0479">Metal-binding</keyword>
<feature type="domain" description="C2H2-type" evidence="3">
    <location>
        <begin position="236"/>
        <end position="266"/>
    </location>
</feature>
<feature type="compositionally biased region" description="Polar residues" evidence="2">
    <location>
        <begin position="183"/>
        <end position="192"/>
    </location>
</feature>
<dbReference type="PANTHER" id="PTHR21564">
    <property type="entry name" value="BRAKELESS PROTEIN"/>
    <property type="match status" value="1"/>
</dbReference>
<keyword evidence="1" id="KW-0863">Zinc-finger</keyword>
<sequence>MSSKKSSGEMKNKTINTRKNTRRSLRNTSISNGDADMTKERNGQRMELESKIEEDAIYDQNVDGDFYKDLIDLLPLSELNCSPAECPAPPGTRVNLHGVILHETLGGLVVLNVRWRNKVYSGALIDVEKNKWATEKIPCDPPCAQDGKQIPPPPPIKKIKITTSNMQVADDSDSGSSKKRNIPSPTTPSKNSKFARGNNKKRPNQDQLPSSLNGDDSPLKKNKAKLCFVNGSETLFECPDPNCRKRYKNKNGLSYHQKTAHSLKNESCDDSTKENKSDSDSGDDQFVIDERSCSEIKKEDDEQTRLNTPADFEIKQDDTKEYKNDIEKLKIEETEKSTLLSIKQEEVVDYQVLFESRDEHINGLRIKEDQFNNENTSFSGILNEAESKSFCDDRVNRRFSSGPTHNLLQLNKTNKEGKTSPYLGQHSTVHASQFGNFNKMFTHNEHFNQFSPTITNIVSKPVFESINNVDASDKINILESMRYTVPTKLPVVNQIHNETTFSPSLERDVSFVMTASNMDVVGTSDNEQTPPPESILINCHKIYHLDERNVPLHTPNLCFSGEMYKNNLFQEDKKVFEKSLLFKELAENSSSSTNSVSNTQTSPQQHSAFKITDVSQQPNKDMQDFSSFESKNIPPNLLNLLKQDCDGKFDCNSSDVIDNKNNFSEQNLVIQSSGKKEASFGDFTSNVVTTAAGALPHIERNVDFPEKQTLTNTSFSVHDIRKQLVCDEEVGFTWPTGLLESPKDRQFFEMIKHPPLSSSFHMQVPPANNLSDDKKRSINPVPIAPIPISIQHLQDSIGSSLEADQPHMSRFTLTNDRLVHNPIENRGRPRKFCSEVGKQPLVDPIEQGKGVFGFSEATSSRKQSSAMRTSVIQGANLSMEESIKLSERSNDGRHVMPRPQSRSTQLYDRFPLHSLDGKTTDMRVDRYKDLSPPPRMFLPANGSKNHITPPHSRAPSHSPRDSIGYSSNFNADILSKTQYEHATRERFEKMSSPNFYERQRSKQTLVRNISEHSRIANDQRLGDVLRNNTFMNTSPHDTIQAMQSYSRNHDMDKDQQRITDYRYRYQTSPGIRIDGISSRSENRTVFDHRVPKMEDGEQARLRERFLHQNTMQTGLNSISPSAAHSTVPTNRPSTNLVLTRVDGAFLGPLSYENRTEHKR</sequence>
<accession>A0ABM4DEL0</accession>
<feature type="compositionally biased region" description="Basic and acidic residues" evidence="2">
    <location>
        <begin position="263"/>
        <end position="279"/>
    </location>
</feature>
<dbReference type="RefSeq" id="XP_065672839.1">
    <property type="nucleotide sequence ID" value="XM_065816767.1"/>
</dbReference>
<protein>
    <submittedName>
        <fullName evidence="5 6">Uncharacterized protein LOC101238046 isoform X1</fullName>
    </submittedName>
</protein>
<feature type="region of interest" description="Disordered" evidence="2">
    <location>
        <begin position="939"/>
        <end position="960"/>
    </location>
</feature>
<feature type="compositionally biased region" description="Low complexity" evidence="2">
    <location>
        <begin position="590"/>
        <end position="605"/>
    </location>
</feature>
<reference evidence="5 6" key="1">
    <citation type="submission" date="2025-05" db="UniProtKB">
        <authorList>
            <consortium name="RefSeq"/>
        </authorList>
    </citation>
    <scope>IDENTIFICATION</scope>
</reference>
<evidence type="ECO:0000259" key="3">
    <source>
        <dbReference type="PROSITE" id="PS50157"/>
    </source>
</evidence>
<organism evidence="4 7">
    <name type="scientific">Hydra vulgaris</name>
    <name type="common">Hydra</name>
    <name type="synonym">Hydra attenuata</name>
    <dbReference type="NCBI Taxonomy" id="6087"/>
    <lineage>
        <taxon>Eukaryota</taxon>
        <taxon>Metazoa</taxon>
        <taxon>Cnidaria</taxon>
        <taxon>Hydrozoa</taxon>
        <taxon>Hydroidolina</taxon>
        <taxon>Anthoathecata</taxon>
        <taxon>Aplanulata</taxon>
        <taxon>Hydridae</taxon>
        <taxon>Hydra</taxon>
    </lineage>
</organism>
<dbReference type="PANTHER" id="PTHR21564:SF5">
    <property type="entry name" value="SCRIBBLER, ISOFORM J"/>
    <property type="match status" value="1"/>
</dbReference>
<keyword evidence="4" id="KW-1185">Reference proteome</keyword>
<dbReference type="RefSeq" id="XP_065672840.1">
    <property type="nucleotide sequence ID" value="XM_065816768.1"/>
</dbReference>
<evidence type="ECO:0000313" key="4">
    <source>
        <dbReference type="Proteomes" id="UP001652625"/>
    </source>
</evidence>
<feature type="region of interest" description="Disordered" evidence="2">
    <location>
        <begin position="141"/>
        <end position="220"/>
    </location>
</feature>
<dbReference type="PROSITE" id="PS50157">
    <property type="entry name" value="ZINC_FINGER_C2H2_2"/>
    <property type="match status" value="1"/>
</dbReference>
<dbReference type="InterPro" id="IPR013087">
    <property type="entry name" value="Znf_C2H2_type"/>
</dbReference>